<gene>
    <name evidence="15" type="ORF">SAMN05444422_106110</name>
</gene>
<dbReference type="Gene3D" id="2.40.50.140">
    <property type="entry name" value="Nucleic acid-binding proteins"/>
    <property type="match status" value="1"/>
</dbReference>
<keyword evidence="5 15" id="KW-0067">ATP-binding</keyword>
<proteinExistence type="inferred from homology"/>
<keyword evidence="2" id="KW-0813">Transport</keyword>
<dbReference type="InterPro" id="IPR017871">
    <property type="entry name" value="ABC_transporter-like_CS"/>
</dbReference>
<comment type="similarity">
    <text evidence="11">Belongs to the ABC transporter superfamily. Carbohydrate uptake transporter-1 (CUT1) (TC 3.A.1.1) family.</text>
</comment>
<evidence type="ECO:0000313" key="16">
    <source>
        <dbReference type="Proteomes" id="UP000199161"/>
    </source>
</evidence>
<dbReference type="SMART" id="SM00382">
    <property type="entry name" value="AAA"/>
    <property type="match status" value="1"/>
</dbReference>
<dbReference type="InterPro" id="IPR012340">
    <property type="entry name" value="NA-bd_OB-fold"/>
</dbReference>
<keyword evidence="6" id="KW-1278">Translocase</keyword>
<dbReference type="PANTHER" id="PTHR43875">
    <property type="entry name" value="MALTODEXTRIN IMPORT ATP-BINDING PROTEIN MSMX"/>
    <property type="match status" value="1"/>
</dbReference>
<dbReference type="EMBL" id="FOKW01000006">
    <property type="protein sequence ID" value="SFC26007.1"/>
    <property type="molecule type" value="Genomic_DNA"/>
</dbReference>
<dbReference type="GO" id="GO:0055052">
    <property type="term" value="C:ATP-binding cassette (ABC) transporter complex, substrate-binding subunit-containing"/>
    <property type="evidence" value="ECO:0007669"/>
    <property type="project" value="TreeGrafter"/>
</dbReference>
<comment type="subunit">
    <text evidence="12">The complex is composed of two ATP-binding proteins (XacJ and XacK), two transmembrane proteins (XacH and XacI) and a solute-binding protein (XacG).</text>
</comment>
<dbReference type="InterPro" id="IPR015855">
    <property type="entry name" value="ABC_transpr_MalK-like"/>
</dbReference>
<evidence type="ECO:0000256" key="4">
    <source>
        <dbReference type="ARBA" id="ARBA00022741"/>
    </source>
</evidence>
<comment type="catalytic activity">
    <reaction evidence="9">
        <text>L-arabinose(out) + ATP + H2O = L-arabinose(in) + ADP + phosphate + H(+)</text>
        <dbReference type="Rhea" id="RHEA:30007"/>
        <dbReference type="ChEBI" id="CHEBI:15377"/>
        <dbReference type="ChEBI" id="CHEBI:15378"/>
        <dbReference type="ChEBI" id="CHEBI:17535"/>
        <dbReference type="ChEBI" id="CHEBI:30616"/>
        <dbReference type="ChEBI" id="CHEBI:43474"/>
        <dbReference type="ChEBI" id="CHEBI:456216"/>
        <dbReference type="EC" id="7.5.2.13"/>
    </reaction>
    <physiologicalReaction direction="left-to-right" evidence="9">
        <dbReference type="Rhea" id="RHEA:30008"/>
    </physiologicalReaction>
</comment>
<sequence>MGESTVRQQVMTSITMDGVSKYFDGGETVANYRLNLEVDDGEFLVILGPSGCGKTTALRLVAGLEEPSEGDIYFDDERVNRWSPSERNVAMVFQNYALYPHMSVRENIAYPLKVRGIPPDERDRRIEEVTELLHIEGQIGKRPAALSGGQRQRVALARAIVREPSVFLLDEPLSNLDAKLRQEMRSELKRLQDELGITTIYVTHNQEEAMSMADTVVVMNRGTIQQISPPEELYSRPRTEWVARFIGSPPMNLFEGERRNGSIAIGEAGTVDLESVAGVRGIDATSTSTSTSASASASLSDDLSLGVRPEDLFLSSERPTSGNALEGTVDTVEPLGEYTLVNVAVDDRLVKVKVGDADVTRGEEVWLTFDDEDAYLYDENGELVTQAPSPQPTEGR</sequence>
<keyword evidence="16" id="KW-1185">Reference proteome</keyword>
<dbReference type="SUPFAM" id="SSF52540">
    <property type="entry name" value="P-loop containing nucleoside triphosphate hydrolases"/>
    <property type="match status" value="1"/>
</dbReference>
<comment type="subcellular location">
    <subcellularLocation>
        <location evidence="1">Cell membrane</location>
        <topology evidence="1">Peripheral membrane protein</topology>
    </subcellularLocation>
</comment>
<dbReference type="SUPFAM" id="SSF50331">
    <property type="entry name" value="MOP-like"/>
    <property type="match status" value="1"/>
</dbReference>
<reference evidence="16" key="1">
    <citation type="submission" date="2016-10" db="EMBL/GenBank/DDBJ databases">
        <authorList>
            <person name="Varghese N."/>
            <person name="Submissions S."/>
        </authorList>
    </citation>
    <scope>NUCLEOTIDE SEQUENCE [LARGE SCALE GENOMIC DNA]</scope>
    <source>
        <strain evidence="16">DSM 13078</strain>
    </source>
</reference>
<evidence type="ECO:0000256" key="8">
    <source>
        <dbReference type="ARBA" id="ARBA00050355"/>
    </source>
</evidence>
<feature type="domain" description="ABC transporter" evidence="14">
    <location>
        <begin position="14"/>
        <end position="246"/>
    </location>
</feature>
<evidence type="ECO:0000256" key="7">
    <source>
        <dbReference type="ARBA" id="ARBA00023136"/>
    </source>
</evidence>
<dbReference type="GO" id="GO:0008643">
    <property type="term" value="P:carbohydrate transport"/>
    <property type="evidence" value="ECO:0007669"/>
    <property type="project" value="InterPro"/>
</dbReference>
<evidence type="ECO:0000256" key="9">
    <source>
        <dbReference type="ARBA" id="ARBA00051890"/>
    </source>
</evidence>
<dbReference type="GO" id="GO:0005524">
    <property type="term" value="F:ATP binding"/>
    <property type="evidence" value="ECO:0007669"/>
    <property type="project" value="UniProtKB-KW"/>
</dbReference>
<protein>
    <recommendedName>
        <fullName evidence="13">ABC-type D-xylose/L-arabinose transporter</fullName>
        <ecNumber evidence="13">7.5.2.13</ecNumber>
    </recommendedName>
</protein>
<evidence type="ECO:0000313" key="15">
    <source>
        <dbReference type="EMBL" id="SFC26007.1"/>
    </source>
</evidence>
<evidence type="ECO:0000256" key="3">
    <source>
        <dbReference type="ARBA" id="ARBA00022475"/>
    </source>
</evidence>
<evidence type="ECO:0000256" key="5">
    <source>
        <dbReference type="ARBA" id="ARBA00022840"/>
    </source>
</evidence>
<evidence type="ECO:0000256" key="10">
    <source>
        <dbReference type="ARBA" id="ARBA00053454"/>
    </source>
</evidence>
<dbReference type="InterPro" id="IPR003439">
    <property type="entry name" value="ABC_transporter-like_ATP-bd"/>
</dbReference>
<dbReference type="Pfam" id="PF00005">
    <property type="entry name" value="ABC_tran"/>
    <property type="match status" value="1"/>
</dbReference>
<organism evidence="15 16">
    <name type="scientific">Natronobacterium haloterrestre</name>
    <name type="common">Halobiforma haloterrestris</name>
    <dbReference type="NCBI Taxonomy" id="148448"/>
    <lineage>
        <taxon>Archaea</taxon>
        <taxon>Methanobacteriati</taxon>
        <taxon>Methanobacteriota</taxon>
        <taxon>Stenosarchaea group</taxon>
        <taxon>Halobacteria</taxon>
        <taxon>Halobacteriales</taxon>
        <taxon>Natrialbaceae</taxon>
        <taxon>Natronobacterium</taxon>
    </lineage>
</organism>
<dbReference type="GO" id="GO:0016887">
    <property type="term" value="F:ATP hydrolysis activity"/>
    <property type="evidence" value="ECO:0007669"/>
    <property type="project" value="InterPro"/>
</dbReference>
<dbReference type="GO" id="GO:0140359">
    <property type="term" value="F:ABC-type transporter activity"/>
    <property type="evidence" value="ECO:0007669"/>
    <property type="project" value="InterPro"/>
</dbReference>
<comment type="catalytic activity">
    <reaction evidence="8">
        <text>D-xylose(out) + ATP + H2O = D-xylose(in) + ADP + phosphate + H(+)</text>
        <dbReference type="Rhea" id="RHEA:29899"/>
        <dbReference type="ChEBI" id="CHEBI:15377"/>
        <dbReference type="ChEBI" id="CHEBI:15378"/>
        <dbReference type="ChEBI" id="CHEBI:30616"/>
        <dbReference type="ChEBI" id="CHEBI:43474"/>
        <dbReference type="ChEBI" id="CHEBI:53455"/>
        <dbReference type="ChEBI" id="CHEBI:456216"/>
        <dbReference type="EC" id="7.5.2.13"/>
    </reaction>
    <physiologicalReaction direction="left-to-right" evidence="8">
        <dbReference type="Rhea" id="RHEA:29900"/>
    </physiologicalReaction>
</comment>
<dbReference type="InterPro" id="IPR008995">
    <property type="entry name" value="Mo/tungstate-bd_C_term_dom"/>
</dbReference>
<keyword evidence="4" id="KW-0547">Nucleotide-binding</keyword>
<evidence type="ECO:0000256" key="12">
    <source>
        <dbReference type="ARBA" id="ARBA00065962"/>
    </source>
</evidence>
<dbReference type="Proteomes" id="UP000199161">
    <property type="component" value="Unassembled WGS sequence"/>
</dbReference>
<evidence type="ECO:0000256" key="1">
    <source>
        <dbReference type="ARBA" id="ARBA00004202"/>
    </source>
</evidence>
<keyword evidence="15" id="KW-0762">Sugar transport</keyword>
<dbReference type="InterPro" id="IPR003593">
    <property type="entry name" value="AAA+_ATPase"/>
</dbReference>
<evidence type="ECO:0000259" key="14">
    <source>
        <dbReference type="PROSITE" id="PS50893"/>
    </source>
</evidence>
<dbReference type="InterPro" id="IPR047641">
    <property type="entry name" value="ABC_transpr_MalK/UgpC-like"/>
</dbReference>
<dbReference type="Gene3D" id="3.40.50.300">
    <property type="entry name" value="P-loop containing nucleotide triphosphate hydrolases"/>
    <property type="match status" value="1"/>
</dbReference>
<evidence type="ECO:0000256" key="2">
    <source>
        <dbReference type="ARBA" id="ARBA00022448"/>
    </source>
</evidence>
<dbReference type="Pfam" id="PF08402">
    <property type="entry name" value="TOBE_2"/>
    <property type="match status" value="1"/>
</dbReference>
<keyword evidence="7" id="KW-0472">Membrane</keyword>
<dbReference type="InterPro" id="IPR013611">
    <property type="entry name" value="Transp-assoc_OB_typ2"/>
</dbReference>
<dbReference type="EC" id="7.5.2.13" evidence="13"/>
<dbReference type="PANTHER" id="PTHR43875:SF15">
    <property type="entry name" value="TREHALOSE IMPORT ATP-BINDING PROTEIN SUGC"/>
    <property type="match status" value="1"/>
</dbReference>
<evidence type="ECO:0000256" key="13">
    <source>
        <dbReference type="ARBA" id="ARBA00066315"/>
    </source>
</evidence>
<dbReference type="PROSITE" id="PS50893">
    <property type="entry name" value="ABC_TRANSPORTER_2"/>
    <property type="match status" value="1"/>
</dbReference>
<accession>A0A1I1HPI3</accession>
<dbReference type="PROSITE" id="PS00211">
    <property type="entry name" value="ABC_TRANSPORTER_1"/>
    <property type="match status" value="1"/>
</dbReference>
<keyword evidence="3" id="KW-1003">Cell membrane</keyword>
<dbReference type="FunFam" id="3.40.50.300:FF:000042">
    <property type="entry name" value="Maltose/maltodextrin ABC transporter, ATP-binding protein"/>
    <property type="match status" value="1"/>
</dbReference>
<name>A0A1I1HPI3_NATHA</name>
<comment type="function">
    <text evidence="10">Part of the ABC transporter complex XacGHIJK involved in the uptake of xylose and arabinose. Responsible for energy coupling to the transport system.</text>
</comment>
<evidence type="ECO:0000256" key="11">
    <source>
        <dbReference type="ARBA" id="ARBA00061029"/>
    </source>
</evidence>
<dbReference type="AlphaFoldDB" id="A0A1I1HPI3"/>
<dbReference type="InterPro" id="IPR027417">
    <property type="entry name" value="P-loop_NTPase"/>
</dbReference>
<dbReference type="CDD" id="cd03301">
    <property type="entry name" value="ABC_MalK_N"/>
    <property type="match status" value="1"/>
</dbReference>
<evidence type="ECO:0000256" key="6">
    <source>
        <dbReference type="ARBA" id="ARBA00022967"/>
    </source>
</evidence>